<gene>
    <name evidence="1" type="ORF">EYF80_052225</name>
</gene>
<reference evidence="1 2" key="1">
    <citation type="submission" date="2019-03" db="EMBL/GenBank/DDBJ databases">
        <title>First draft genome of Liparis tanakae, snailfish: a comprehensive survey of snailfish specific genes.</title>
        <authorList>
            <person name="Kim W."/>
            <person name="Song I."/>
            <person name="Jeong J.-H."/>
            <person name="Kim D."/>
            <person name="Kim S."/>
            <person name="Ryu S."/>
            <person name="Song J.Y."/>
            <person name="Lee S.K."/>
        </authorList>
    </citation>
    <scope>NUCLEOTIDE SEQUENCE [LARGE SCALE GENOMIC DNA]</scope>
    <source>
        <tissue evidence="1">Muscle</tissue>
    </source>
</reference>
<evidence type="ECO:0000313" key="1">
    <source>
        <dbReference type="EMBL" id="TNN37604.1"/>
    </source>
</evidence>
<dbReference type="AlphaFoldDB" id="A0A4Z2F9X8"/>
<proteinExistence type="predicted"/>
<dbReference type="Proteomes" id="UP000314294">
    <property type="component" value="Unassembled WGS sequence"/>
</dbReference>
<sequence>MVSNVQKAVDLPVIIYIAYTFGTSSPGRNGVKTFGYAQKTSHRDPVRFYGGFKAIKTFSSVCDLSFPGGSVGSGKRDARMVA</sequence>
<keyword evidence="2" id="KW-1185">Reference proteome</keyword>
<organism evidence="1 2">
    <name type="scientific">Liparis tanakae</name>
    <name type="common">Tanaka's snailfish</name>
    <dbReference type="NCBI Taxonomy" id="230148"/>
    <lineage>
        <taxon>Eukaryota</taxon>
        <taxon>Metazoa</taxon>
        <taxon>Chordata</taxon>
        <taxon>Craniata</taxon>
        <taxon>Vertebrata</taxon>
        <taxon>Euteleostomi</taxon>
        <taxon>Actinopterygii</taxon>
        <taxon>Neopterygii</taxon>
        <taxon>Teleostei</taxon>
        <taxon>Neoteleostei</taxon>
        <taxon>Acanthomorphata</taxon>
        <taxon>Eupercaria</taxon>
        <taxon>Perciformes</taxon>
        <taxon>Cottioidei</taxon>
        <taxon>Cottales</taxon>
        <taxon>Liparidae</taxon>
        <taxon>Liparis</taxon>
    </lineage>
</organism>
<protein>
    <submittedName>
        <fullName evidence="1">Uncharacterized protein</fullName>
    </submittedName>
</protein>
<dbReference type="EMBL" id="SRLO01001465">
    <property type="protein sequence ID" value="TNN37604.1"/>
    <property type="molecule type" value="Genomic_DNA"/>
</dbReference>
<evidence type="ECO:0000313" key="2">
    <source>
        <dbReference type="Proteomes" id="UP000314294"/>
    </source>
</evidence>
<comment type="caution">
    <text evidence="1">The sequence shown here is derived from an EMBL/GenBank/DDBJ whole genome shotgun (WGS) entry which is preliminary data.</text>
</comment>
<accession>A0A4Z2F9X8</accession>
<name>A0A4Z2F9X8_9TELE</name>